<accession>A0ABW2PCE1</accession>
<evidence type="ECO:0008006" key="4">
    <source>
        <dbReference type="Google" id="ProtNLM"/>
    </source>
</evidence>
<dbReference type="RefSeq" id="WP_380829957.1">
    <property type="nucleotide sequence ID" value="NZ_JBHTCG010000024.1"/>
</dbReference>
<dbReference type="Proteomes" id="UP001596496">
    <property type="component" value="Unassembled WGS sequence"/>
</dbReference>
<protein>
    <recommendedName>
        <fullName evidence="4">Secreted protein</fullName>
    </recommendedName>
</protein>
<evidence type="ECO:0000313" key="2">
    <source>
        <dbReference type="EMBL" id="MFC7386152.1"/>
    </source>
</evidence>
<keyword evidence="1" id="KW-0732">Signal</keyword>
<gene>
    <name evidence="2" type="ORF">ACFQSB_28360</name>
</gene>
<feature type="chain" id="PRO_5047068951" description="Secreted protein" evidence="1">
    <location>
        <begin position="31"/>
        <end position="199"/>
    </location>
</feature>
<dbReference type="EMBL" id="JBHTCG010000024">
    <property type="protein sequence ID" value="MFC7386152.1"/>
    <property type="molecule type" value="Genomic_DNA"/>
</dbReference>
<organism evidence="2 3">
    <name type="scientific">Sphaerisporangium rhizosphaerae</name>
    <dbReference type="NCBI Taxonomy" id="2269375"/>
    <lineage>
        <taxon>Bacteria</taxon>
        <taxon>Bacillati</taxon>
        <taxon>Actinomycetota</taxon>
        <taxon>Actinomycetes</taxon>
        <taxon>Streptosporangiales</taxon>
        <taxon>Streptosporangiaceae</taxon>
        <taxon>Sphaerisporangium</taxon>
    </lineage>
</organism>
<proteinExistence type="predicted"/>
<reference evidence="3" key="1">
    <citation type="journal article" date="2019" name="Int. J. Syst. Evol. Microbiol.">
        <title>The Global Catalogue of Microorganisms (GCM) 10K type strain sequencing project: providing services to taxonomists for standard genome sequencing and annotation.</title>
        <authorList>
            <consortium name="The Broad Institute Genomics Platform"/>
            <consortium name="The Broad Institute Genome Sequencing Center for Infectious Disease"/>
            <person name="Wu L."/>
            <person name="Ma J."/>
        </authorList>
    </citation>
    <scope>NUCLEOTIDE SEQUENCE [LARGE SCALE GENOMIC DNA]</scope>
    <source>
        <strain evidence="3">CECT 7649</strain>
    </source>
</reference>
<comment type="caution">
    <text evidence="2">The sequence shown here is derived from an EMBL/GenBank/DDBJ whole genome shotgun (WGS) entry which is preliminary data.</text>
</comment>
<keyword evidence="3" id="KW-1185">Reference proteome</keyword>
<name>A0ABW2PCE1_9ACTN</name>
<evidence type="ECO:0000313" key="3">
    <source>
        <dbReference type="Proteomes" id="UP001596496"/>
    </source>
</evidence>
<feature type="signal peptide" evidence="1">
    <location>
        <begin position="1"/>
        <end position="30"/>
    </location>
</feature>
<sequence>MLSSISIRGILAVAAVAAGAGLLGTGSASAATSCEESAVAVLRSQGATSAACEAVDAVAVPQAAVSSLAARHDRDDLIIGFEHIGRSRGLPSRTAAVIGLHDLPAIARATGWSPFGRSALVYRAIRGWAASVPGLPRPGDLPMRRGGYASDEPTAPEPLMPVEPALLPARVSAHSSHGLDVELGRTLTVDTTIDEPRAG</sequence>
<evidence type="ECO:0000256" key="1">
    <source>
        <dbReference type="SAM" id="SignalP"/>
    </source>
</evidence>